<evidence type="ECO:0000313" key="5">
    <source>
        <dbReference type="Proteomes" id="UP000467840"/>
    </source>
</evidence>
<keyword evidence="2" id="KW-0328">Glycosyltransferase</keyword>
<reference evidence="4 5" key="1">
    <citation type="journal article" date="2020" name="Mol. Plant">
        <title>The Chromosome-Based Rubber Tree Genome Provides New Insights into Spurge Genome Evolution and Rubber Biosynthesis.</title>
        <authorList>
            <person name="Liu J."/>
            <person name="Shi C."/>
            <person name="Shi C.C."/>
            <person name="Li W."/>
            <person name="Zhang Q.J."/>
            <person name="Zhang Y."/>
            <person name="Li K."/>
            <person name="Lu H.F."/>
            <person name="Shi C."/>
            <person name="Zhu S.T."/>
            <person name="Xiao Z.Y."/>
            <person name="Nan H."/>
            <person name="Yue Y."/>
            <person name="Zhu X.G."/>
            <person name="Wu Y."/>
            <person name="Hong X.N."/>
            <person name="Fan G.Y."/>
            <person name="Tong Y."/>
            <person name="Zhang D."/>
            <person name="Mao C.L."/>
            <person name="Liu Y.L."/>
            <person name="Hao S.J."/>
            <person name="Liu W.Q."/>
            <person name="Lv M.Q."/>
            <person name="Zhang H.B."/>
            <person name="Liu Y."/>
            <person name="Hu-Tang G.R."/>
            <person name="Wang J.P."/>
            <person name="Wang J.H."/>
            <person name="Sun Y.H."/>
            <person name="Ni S.B."/>
            <person name="Chen W.B."/>
            <person name="Zhang X.C."/>
            <person name="Jiao Y.N."/>
            <person name="Eichler E.E."/>
            <person name="Li G.H."/>
            <person name="Liu X."/>
            <person name="Gao L.Z."/>
        </authorList>
    </citation>
    <scope>NUCLEOTIDE SEQUENCE [LARGE SCALE GENOMIC DNA]</scope>
    <source>
        <strain evidence="5">cv. GT1</strain>
        <tissue evidence="4">Leaf</tissue>
    </source>
</reference>
<evidence type="ECO:0000256" key="2">
    <source>
        <dbReference type="ARBA" id="ARBA00022676"/>
    </source>
</evidence>
<dbReference type="Gene3D" id="3.40.50.2000">
    <property type="entry name" value="Glycogen Phosphorylase B"/>
    <property type="match status" value="1"/>
</dbReference>
<dbReference type="PANTHER" id="PTHR11926:SF1494">
    <property type="entry name" value="FLAVONOL 3-O-GLUCOSYLTRANSFERASE UGT76E12-RELATED"/>
    <property type="match status" value="1"/>
</dbReference>
<accession>A0A6A6KU46</accession>
<feature type="signal peptide" evidence="3">
    <location>
        <begin position="1"/>
        <end position="16"/>
    </location>
</feature>
<keyword evidence="5" id="KW-1185">Reference proteome</keyword>
<dbReference type="Proteomes" id="UP000467840">
    <property type="component" value="Chromosome 2"/>
</dbReference>
<organism evidence="4 5">
    <name type="scientific">Hevea brasiliensis</name>
    <name type="common">Para rubber tree</name>
    <name type="synonym">Siphonia brasiliensis</name>
    <dbReference type="NCBI Taxonomy" id="3981"/>
    <lineage>
        <taxon>Eukaryota</taxon>
        <taxon>Viridiplantae</taxon>
        <taxon>Streptophyta</taxon>
        <taxon>Embryophyta</taxon>
        <taxon>Tracheophyta</taxon>
        <taxon>Spermatophyta</taxon>
        <taxon>Magnoliopsida</taxon>
        <taxon>eudicotyledons</taxon>
        <taxon>Gunneridae</taxon>
        <taxon>Pentapetalae</taxon>
        <taxon>rosids</taxon>
        <taxon>fabids</taxon>
        <taxon>Malpighiales</taxon>
        <taxon>Euphorbiaceae</taxon>
        <taxon>Crotonoideae</taxon>
        <taxon>Micrandreae</taxon>
        <taxon>Hevea</taxon>
    </lineage>
</organism>
<name>A0A6A6KU46_HEVBR</name>
<protein>
    <submittedName>
        <fullName evidence="4">Uncharacterized protein</fullName>
    </submittedName>
</protein>
<dbReference type="SUPFAM" id="SSF53756">
    <property type="entry name" value="UDP-Glycosyltransferase/glycogen phosphorylase"/>
    <property type="match status" value="1"/>
</dbReference>
<evidence type="ECO:0000256" key="1">
    <source>
        <dbReference type="ARBA" id="ARBA00009995"/>
    </source>
</evidence>
<sequence>MIREDDLKLLLFVVAAELLLVPCPFQRHISPMLEVSTILHCSGFSVTISHTKFNFPIPASHPDFNFLLIPDHLSEHDLTFDDVLSLMLSLNANCESPLLESLTQIMEMPSTKIACIIYDGLMLQKFFSPLDYVVLEMAADYSEWLVKYHINLESLRSESPELSWNIYKVLSIIRGKDEKESVMVILVDGVVMTYKVSDGTSKTIFDLEWEILIGRCTQHINSPYQYLETLYCV</sequence>
<comment type="caution">
    <text evidence="4">The sequence shown here is derived from an EMBL/GenBank/DDBJ whole genome shotgun (WGS) entry which is preliminary data.</text>
</comment>
<dbReference type="EMBL" id="JAAGAX010000015">
    <property type="protein sequence ID" value="KAF2291705.1"/>
    <property type="molecule type" value="Genomic_DNA"/>
</dbReference>
<keyword evidence="2" id="KW-0808">Transferase</keyword>
<dbReference type="AlphaFoldDB" id="A0A6A6KU46"/>
<evidence type="ECO:0000256" key="3">
    <source>
        <dbReference type="SAM" id="SignalP"/>
    </source>
</evidence>
<dbReference type="GO" id="GO:0080044">
    <property type="term" value="F:quercetin 7-O-glucosyltransferase activity"/>
    <property type="evidence" value="ECO:0007669"/>
    <property type="project" value="TreeGrafter"/>
</dbReference>
<proteinExistence type="inferred from homology"/>
<dbReference type="PANTHER" id="PTHR11926">
    <property type="entry name" value="GLUCOSYL/GLUCURONOSYL TRANSFERASES"/>
    <property type="match status" value="1"/>
</dbReference>
<keyword evidence="3" id="KW-0732">Signal</keyword>
<gene>
    <name evidence="4" type="ORF">GH714_035285</name>
</gene>
<evidence type="ECO:0000313" key="4">
    <source>
        <dbReference type="EMBL" id="KAF2291705.1"/>
    </source>
</evidence>
<feature type="chain" id="PRO_5025611220" evidence="3">
    <location>
        <begin position="17"/>
        <end position="233"/>
    </location>
</feature>
<dbReference type="GO" id="GO:0080043">
    <property type="term" value="F:quercetin 3-O-glucosyltransferase activity"/>
    <property type="evidence" value="ECO:0007669"/>
    <property type="project" value="TreeGrafter"/>
</dbReference>
<comment type="similarity">
    <text evidence="1">Belongs to the UDP-glycosyltransferase family.</text>
</comment>